<sequence length="104" mass="12072">MPANYRETVIDGYNLIHKLWTVKADEPMDTMRERLEAMRTRYRQKSRRHVTVVYDGGRSPRPHSSWGGIDVTYSGTFKAADRWIIDHARSLEPHPGMMLVITSV</sequence>
<feature type="non-terminal residue" evidence="1">
    <location>
        <position position="104"/>
    </location>
</feature>
<protein>
    <recommendedName>
        <fullName evidence="2">NYN domain-containing protein</fullName>
    </recommendedName>
</protein>
<reference evidence="1" key="1">
    <citation type="journal article" date="2020" name="mSystems">
        <title>Genome- and Community-Level Interaction Insights into Carbon Utilization and Element Cycling Functions of Hydrothermarchaeota in Hydrothermal Sediment.</title>
        <authorList>
            <person name="Zhou Z."/>
            <person name="Liu Y."/>
            <person name="Xu W."/>
            <person name="Pan J."/>
            <person name="Luo Z.H."/>
            <person name="Li M."/>
        </authorList>
    </citation>
    <scope>NUCLEOTIDE SEQUENCE [LARGE SCALE GENOMIC DNA]</scope>
    <source>
        <strain evidence="1">HyVt-628</strain>
    </source>
</reference>
<name>A0A7C5DBC8_9CHLB</name>
<dbReference type="AlphaFoldDB" id="A0A7C5DBC8"/>
<dbReference type="Pfam" id="PF05991">
    <property type="entry name" value="NYN_YacP"/>
    <property type="match status" value="1"/>
</dbReference>
<proteinExistence type="predicted"/>
<organism evidence="1">
    <name type="scientific">Chlorobaculum parvum</name>
    <dbReference type="NCBI Taxonomy" id="274539"/>
    <lineage>
        <taxon>Bacteria</taxon>
        <taxon>Pseudomonadati</taxon>
        <taxon>Chlorobiota</taxon>
        <taxon>Chlorobiia</taxon>
        <taxon>Chlorobiales</taxon>
        <taxon>Chlorobiaceae</taxon>
        <taxon>Chlorobaculum</taxon>
    </lineage>
</organism>
<dbReference type="EMBL" id="DRSK01000007">
    <property type="protein sequence ID" value="HHE07346.1"/>
    <property type="molecule type" value="Genomic_DNA"/>
</dbReference>
<dbReference type="Proteomes" id="UP000886059">
    <property type="component" value="Unassembled WGS sequence"/>
</dbReference>
<evidence type="ECO:0000313" key="1">
    <source>
        <dbReference type="EMBL" id="HHE07346.1"/>
    </source>
</evidence>
<accession>A0A7C5DBC8</accession>
<dbReference type="InterPro" id="IPR010298">
    <property type="entry name" value="YacP-like"/>
</dbReference>
<comment type="caution">
    <text evidence="1">The sequence shown here is derived from an EMBL/GenBank/DDBJ whole genome shotgun (WGS) entry which is preliminary data.</text>
</comment>
<evidence type="ECO:0008006" key="2">
    <source>
        <dbReference type="Google" id="ProtNLM"/>
    </source>
</evidence>
<gene>
    <name evidence="1" type="ORF">ENL01_00130</name>
</gene>